<dbReference type="Proteomes" id="UP000076871">
    <property type="component" value="Unassembled WGS sequence"/>
</dbReference>
<name>A0A165GM24_9APHY</name>
<feature type="compositionally biased region" description="Polar residues" evidence="1">
    <location>
        <begin position="138"/>
        <end position="148"/>
    </location>
</feature>
<dbReference type="AlphaFoldDB" id="A0A165GM24"/>
<dbReference type="GeneID" id="63823886"/>
<keyword evidence="3" id="KW-1185">Reference proteome</keyword>
<accession>A0A165GM24</accession>
<dbReference type="InParanoid" id="A0A165GM24"/>
<evidence type="ECO:0000256" key="1">
    <source>
        <dbReference type="SAM" id="MobiDB-lite"/>
    </source>
</evidence>
<reference evidence="2 3" key="1">
    <citation type="journal article" date="2016" name="Mol. Biol. Evol.">
        <title>Comparative Genomics of Early-Diverging Mushroom-Forming Fungi Provides Insights into the Origins of Lignocellulose Decay Capabilities.</title>
        <authorList>
            <person name="Nagy L.G."/>
            <person name="Riley R."/>
            <person name="Tritt A."/>
            <person name="Adam C."/>
            <person name="Daum C."/>
            <person name="Floudas D."/>
            <person name="Sun H."/>
            <person name="Yadav J.S."/>
            <person name="Pangilinan J."/>
            <person name="Larsson K.H."/>
            <person name="Matsuura K."/>
            <person name="Barry K."/>
            <person name="Labutti K."/>
            <person name="Kuo R."/>
            <person name="Ohm R.A."/>
            <person name="Bhattacharya S.S."/>
            <person name="Shirouzu T."/>
            <person name="Yoshinaga Y."/>
            <person name="Martin F.M."/>
            <person name="Grigoriev I.V."/>
            <person name="Hibbett D.S."/>
        </authorList>
    </citation>
    <scope>NUCLEOTIDE SEQUENCE [LARGE SCALE GENOMIC DNA]</scope>
    <source>
        <strain evidence="2 3">93-53</strain>
    </source>
</reference>
<organism evidence="2 3">
    <name type="scientific">Laetiporus sulphureus 93-53</name>
    <dbReference type="NCBI Taxonomy" id="1314785"/>
    <lineage>
        <taxon>Eukaryota</taxon>
        <taxon>Fungi</taxon>
        <taxon>Dikarya</taxon>
        <taxon>Basidiomycota</taxon>
        <taxon>Agaricomycotina</taxon>
        <taxon>Agaricomycetes</taxon>
        <taxon>Polyporales</taxon>
        <taxon>Laetiporus</taxon>
    </lineage>
</organism>
<protein>
    <submittedName>
        <fullName evidence="2">Uncharacterized protein</fullName>
    </submittedName>
</protein>
<dbReference type="EMBL" id="KV427609">
    <property type="protein sequence ID" value="KZT10538.1"/>
    <property type="molecule type" value="Genomic_DNA"/>
</dbReference>
<evidence type="ECO:0000313" key="2">
    <source>
        <dbReference type="EMBL" id="KZT10538.1"/>
    </source>
</evidence>
<feature type="region of interest" description="Disordered" evidence="1">
    <location>
        <begin position="138"/>
        <end position="162"/>
    </location>
</feature>
<evidence type="ECO:0000313" key="3">
    <source>
        <dbReference type="Proteomes" id="UP000076871"/>
    </source>
</evidence>
<dbReference type="RefSeq" id="XP_040768278.1">
    <property type="nucleotide sequence ID" value="XM_040906857.1"/>
</dbReference>
<sequence length="162" mass="17869">MAELPKRPAARRTMLVTVKRIAMQAFEMCVKVRCENGASGTRRRLTLTETSASDSLTYRIMRTPQLLMWSNSVMVVANRSLSSRHASDVTCPIATATLAPFSASTFPQRMRGSSAIEIMRRCVSTCQALPVHSRSLSHAVSANSTSHSDMGRRIKDLKSLPQ</sequence>
<gene>
    <name evidence="2" type="ORF">LAESUDRAFT_711689</name>
</gene>
<feature type="compositionally biased region" description="Basic and acidic residues" evidence="1">
    <location>
        <begin position="149"/>
        <end position="162"/>
    </location>
</feature>
<proteinExistence type="predicted"/>